<sequence length="300" mass="34342">MTMARLPTNSRIHCYFGCEEGGTLHHFPKPDCHKERFDAWKEVLHDAIKMKGDTYIYNQIRLCNKHFEKYYIGNGKILTRNAVPTLYTSLIPSGEACDTDNDAPSQEYSPPFLTEYQDELPSSITSKSGNDGFVENDDNSADKESQSLKQSTIILNKIKCVPETSINENRETCEIRIEWAEDSNPKRNKVEESCESVTDEKCSHCVLDKEMDKTNNYLRNLLIGELKSLPPCMRSHAYINILNYVDKLKQCNVLPTECEDPADLLLIFDKLFDSFNGHSYRDTAKILKGCLKNSSPHFQF</sequence>
<evidence type="ECO:0000256" key="6">
    <source>
        <dbReference type="SAM" id="MobiDB-lite"/>
    </source>
</evidence>
<dbReference type="Pfam" id="PF05485">
    <property type="entry name" value="THAP"/>
    <property type="match status" value="1"/>
</dbReference>
<evidence type="ECO:0000259" key="7">
    <source>
        <dbReference type="PROSITE" id="PS50950"/>
    </source>
</evidence>
<dbReference type="PROSITE" id="PS50950">
    <property type="entry name" value="ZF_THAP"/>
    <property type="match status" value="1"/>
</dbReference>
<dbReference type="KEGG" id="tnl:113494556"/>
<name>A0A7E5VKE1_TRINI</name>
<proteinExistence type="predicted"/>
<dbReference type="SUPFAM" id="SSF57716">
    <property type="entry name" value="Glucocorticoid receptor-like (DNA-binding domain)"/>
    <property type="match status" value="1"/>
</dbReference>
<keyword evidence="2 5" id="KW-0863">Zinc-finger</keyword>
<evidence type="ECO:0000256" key="4">
    <source>
        <dbReference type="ARBA" id="ARBA00023125"/>
    </source>
</evidence>
<dbReference type="GO" id="GO:0003677">
    <property type="term" value="F:DNA binding"/>
    <property type="evidence" value="ECO:0007669"/>
    <property type="project" value="UniProtKB-UniRule"/>
</dbReference>
<dbReference type="Proteomes" id="UP000322000">
    <property type="component" value="Chromosome 5"/>
</dbReference>
<evidence type="ECO:0000256" key="5">
    <source>
        <dbReference type="PROSITE-ProRule" id="PRU00309"/>
    </source>
</evidence>
<dbReference type="RefSeq" id="XP_026728749.1">
    <property type="nucleotide sequence ID" value="XM_026872948.1"/>
</dbReference>
<keyword evidence="3" id="KW-0862">Zinc</keyword>
<dbReference type="InParanoid" id="A0A7E5VKE1"/>
<accession>A0A7E5VKE1</accession>
<protein>
    <submittedName>
        <fullName evidence="9">Uncharacterized protein LOC113494556</fullName>
    </submittedName>
</protein>
<keyword evidence="4 5" id="KW-0238">DNA-binding</keyword>
<keyword evidence="1" id="KW-0479">Metal-binding</keyword>
<feature type="domain" description="THAP-type" evidence="7">
    <location>
        <begin position="3"/>
        <end position="87"/>
    </location>
</feature>
<evidence type="ECO:0000256" key="2">
    <source>
        <dbReference type="ARBA" id="ARBA00022771"/>
    </source>
</evidence>
<dbReference type="GeneID" id="113494556"/>
<evidence type="ECO:0000256" key="1">
    <source>
        <dbReference type="ARBA" id="ARBA00022723"/>
    </source>
</evidence>
<dbReference type="AlphaFoldDB" id="A0A7E5VKE1"/>
<dbReference type="SMART" id="SM00980">
    <property type="entry name" value="THAP"/>
    <property type="match status" value="1"/>
</dbReference>
<dbReference type="GO" id="GO:0008270">
    <property type="term" value="F:zinc ion binding"/>
    <property type="evidence" value="ECO:0007669"/>
    <property type="project" value="UniProtKB-KW"/>
</dbReference>
<dbReference type="InterPro" id="IPR006612">
    <property type="entry name" value="THAP_Znf"/>
</dbReference>
<evidence type="ECO:0000256" key="3">
    <source>
        <dbReference type="ARBA" id="ARBA00022833"/>
    </source>
</evidence>
<feature type="region of interest" description="Disordered" evidence="6">
    <location>
        <begin position="121"/>
        <end position="146"/>
    </location>
</feature>
<gene>
    <name evidence="9" type="primary">LOC113494556</name>
</gene>
<dbReference type="OrthoDB" id="6919863at2759"/>
<reference evidence="9" key="1">
    <citation type="submission" date="2025-08" db="UniProtKB">
        <authorList>
            <consortium name="RefSeq"/>
        </authorList>
    </citation>
    <scope>IDENTIFICATION</scope>
</reference>
<keyword evidence="8" id="KW-1185">Reference proteome</keyword>
<evidence type="ECO:0000313" key="9">
    <source>
        <dbReference type="RefSeq" id="XP_026728749.1"/>
    </source>
</evidence>
<evidence type="ECO:0000313" key="8">
    <source>
        <dbReference type="Proteomes" id="UP000322000"/>
    </source>
</evidence>
<organism evidence="8 9">
    <name type="scientific">Trichoplusia ni</name>
    <name type="common">Cabbage looper</name>
    <dbReference type="NCBI Taxonomy" id="7111"/>
    <lineage>
        <taxon>Eukaryota</taxon>
        <taxon>Metazoa</taxon>
        <taxon>Ecdysozoa</taxon>
        <taxon>Arthropoda</taxon>
        <taxon>Hexapoda</taxon>
        <taxon>Insecta</taxon>
        <taxon>Pterygota</taxon>
        <taxon>Neoptera</taxon>
        <taxon>Endopterygota</taxon>
        <taxon>Lepidoptera</taxon>
        <taxon>Glossata</taxon>
        <taxon>Ditrysia</taxon>
        <taxon>Noctuoidea</taxon>
        <taxon>Noctuidae</taxon>
        <taxon>Plusiinae</taxon>
        <taxon>Trichoplusia</taxon>
    </lineage>
</organism>